<comment type="similarity">
    <text evidence="2">Belongs to the MIF family.</text>
</comment>
<feature type="transmembrane region" description="Helical" evidence="7">
    <location>
        <begin position="525"/>
        <end position="544"/>
    </location>
</feature>
<feature type="transmembrane region" description="Helical" evidence="7">
    <location>
        <begin position="351"/>
        <end position="371"/>
    </location>
</feature>
<accession>A0A0D9XW12</accession>
<reference evidence="10" key="2">
    <citation type="submission" date="2013-12" db="EMBL/GenBank/DDBJ databases">
        <authorList>
            <person name="Yu Y."/>
            <person name="Lee S."/>
            <person name="de Baynast K."/>
            <person name="Wissotski M."/>
            <person name="Liu L."/>
            <person name="Talag J."/>
            <person name="Goicoechea J."/>
            <person name="Angelova A."/>
            <person name="Jetty R."/>
            <person name="Kudrna D."/>
            <person name="Golser W."/>
            <person name="Rivera L."/>
            <person name="Zhang J."/>
            <person name="Wing R."/>
        </authorList>
    </citation>
    <scope>NUCLEOTIDE SEQUENCE</scope>
</reference>
<evidence type="ECO:0000256" key="7">
    <source>
        <dbReference type="RuleBase" id="RU004914"/>
    </source>
</evidence>
<dbReference type="SUPFAM" id="SSF55331">
    <property type="entry name" value="Tautomerase/MIF"/>
    <property type="match status" value="1"/>
</dbReference>
<dbReference type="Pfam" id="PF01554">
    <property type="entry name" value="MatE"/>
    <property type="match status" value="2"/>
</dbReference>
<protein>
    <recommendedName>
        <fullName evidence="7">Protein DETOXIFICATION</fullName>
    </recommendedName>
    <alternativeName>
        <fullName evidence="7">Multidrug and toxic compound extrusion protein</fullName>
    </alternativeName>
</protein>
<evidence type="ECO:0000256" key="3">
    <source>
        <dbReference type="ARBA" id="ARBA00010199"/>
    </source>
</evidence>
<dbReference type="GO" id="GO:0015297">
    <property type="term" value="F:antiporter activity"/>
    <property type="evidence" value="ECO:0007669"/>
    <property type="project" value="InterPro"/>
</dbReference>
<reference evidence="9" key="3">
    <citation type="submission" date="2015-04" db="UniProtKB">
        <authorList>
            <consortium name="EnsemblPlants"/>
        </authorList>
    </citation>
    <scope>IDENTIFICATION</scope>
</reference>
<evidence type="ECO:0000313" key="10">
    <source>
        <dbReference type="Proteomes" id="UP000032180"/>
    </source>
</evidence>
<dbReference type="GO" id="GO:0016020">
    <property type="term" value="C:membrane"/>
    <property type="evidence" value="ECO:0007669"/>
    <property type="project" value="UniProtKB-SubCell"/>
</dbReference>
<feature type="transmembrane region" description="Helical" evidence="7">
    <location>
        <begin position="499"/>
        <end position="519"/>
    </location>
</feature>
<dbReference type="NCBIfam" id="TIGR00797">
    <property type="entry name" value="matE"/>
    <property type="match status" value="1"/>
</dbReference>
<feature type="transmembrane region" description="Helical" evidence="7">
    <location>
        <begin position="391"/>
        <end position="413"/>
    </location>
</feature>
<name>A0A0D9XW12_9ORYZ</name>
<dbReference type="InterPro" id="IPR002528">
    <property type="entry name" value="MATE_fam"/>
</dbReference>
<dbReference type="Gramene" id="LPERR12G00510.1">
    <property type="protein sequence ID" value="LPERR12G00510.1"/>
    <property type="gene ID" value="LPERR12G00510"/>
</dbReference>
<keyword evidence="10" id="KW-1185">Reference proteome</keyword>
<keyword evidence="4 7" id="KW-0812">Transmembrane</keyword>
<dbReference type="eggNOG" id="KOG1347">
    <property type="taxonomic scope" value="Eukaryota"/>
</dbReference>
<comment type="similarity">
    <text evidence="3 7">Belongs to the multi antimicrobial extrusion (MATE) (TC 2.A.66.1) family.</text>
</comment>
<feature type="transmembrane region" description="Helical" evidence="7">
    <location>
        <begin position="434"/>
        <end position="457"/>
    </location>
</feature>
<dbReference type="GO" id="GO:0042910">
    <property type="term" value="F:xenobiotic transmembrane transporter activity"/>
    <property type="evidence" value="ECO:0007669"/>
    <property type="project" value="InterPro"/>
</dbReference>
<dbReference type="Pfam" id="PF01187">
    <property type="entry name" value="MIF"/>
    <property type="match status" value="1"/>
</dbReference>
<evidence type="ECO:0000256" key="8">
    <source>
        <dbReference type="SAM" id="MobiDB-lite"/>
    </source>
</evidence>
<comment type="caution">
    <text evidence="7">Lacks conserved residue(s) required for the propagation of feature annotation.</text>
</comment>
<feature type="transmembrane region" description="Helical" evidence="7">
    <location>
        <begin position="259"/>
        <end position="278"/>
    </location>
</feature>
<proteinExistence type="inferred from homology"/>
<sequence length="706" mass="75126">MHVRQIAIPSHHTLAIATGMAATSPPMRSVAVAAAAALLLIPSPTLNRISFPSSRRRCPSASALRWRPARCRGKPAVTDVVDEEDEERETSPDAKLDDVRGWFVLDEIGMDIVSIALPAALALAADPITALIDTAFVGHIGSAQLAAVGVSLSIFNLVSKLLNVPLLNVTTSFVAEQQALDADYTSAAERDGISSPQEKSGDQRKFLPAVSTSLALAAGIGLMEMMALILGSGTLIDIVGIPTDSPMRVPAEQFLTLRAYGAPPVIVALAAQGAFRGFKDTRTPLFAVVAGNLVNALLDAIFIFPLGLGVSGAALATVASEYLTAFILLWKLNSQIVLFSWNIVAGDIIRYLKSGALLIARTIAVVLTFTVSTSLAAREGSVPMAGYEICLQVWLTISLLNDALALAGQALLASEYAKGNYKKARIVLYRVLQIGGVTGVALATTLFLGFGYLSLLFTDDPAVLDVAQTGIWFVTISQPINAVAFVADGLYYGVSDFAFAAYSTLFAGTVSSAVLLVAAPKFGLGGIWAGLTLFMSLRAIAGFWRIGSKGGPWKTIWSETEGDRSSRRKTTTRLERNRRRKRKKMPCLNVSTNVNLDGVDTSAVLADASKTVADIIGKPENYVMVVLKGSVPMAFGGTQDPAAYGELVSIGGLNPDVNKKLSAAIASILESKLSVPKKRFYLKFYDSKVCSSHFLLTVHSWVFFAM</sequence>
<dbReference type="EnsemblPlants" id="LPERR12G00510.1">
    <property type="protein sequence ID" value="LPERR12G00510.1"/>
    <property type="gene ID" value="LPERR12G00510"/>
</dbReference>
<dbReference type="PANTHER" id="PTHR42893">
    <property type="entry name" value="PROTEIN DETOXIFICATION 44, CHLOROPLASTIC-RELATED"/>
    <property type="match status" value="1"/>
</dbReference>
<feature type="transmembrane region" description="Helical" evidence="7">
    <location>
        <begin position="469"/>
        <end position="487"/>
    </location>
</feature>
<feature type="region of interest" description="Disordered" evidence="8">
    <location>
        <begin position="560"/>
        <end position="582"/>
    </location>
</feature>
<feature type="transmembrane region" description="Helical" evidence="7">
    <location>
        <begin position="214"/>
        <end position="239"/>
    </location>
</feature>
<dbReference type="eggNOG" id="KOG1759">
    <property type="taxonomic scope" value="Eukaryota"/>
</dbReference>
<feature type="transmembrane region" description="Helical" evidence="7">
    <location>
        <begin position="285"/>
        <end position="304"/>
    </location>
</feature>
<evidence type="ECO:0000313" key="9">
    <source>
        <dbReference type="EnsemblPlants" id="LPERR12G00510.1"/>
    </source>
</evidence>
<evidence type="ECO:0000256" key="2">
    <source>
        <dbReference type="ARBA" id="ARBA00005851"/>
    </source>
</evidence>
<dbReference type="InterPro" id="IPR044644">
    <property type="entry name" value="DinF-like"/>
</dbReference>
<organism evidence="9 10">
    <name type="scientific">Leersia perrieri</name>
    <dbReference type="NCBI Taxonomy" id="77586"/>
    <lineage>
        <taxon>Eukaryota</taxon>
        <taxon>Viridiplantae</taxon>
        <taxon>Streptophyta</taxon>
        <taxon>Embryophyta</taxon>
        <taxon>Tracheophyta</taxon>
        <taxon>Spermatophyta</taxon>
        <taxon>Magnoliopsida</taxon>
        <taxon>Liliopsida</taxon>
        <taxon>Poales</taxon>
        <taxon>Poaceae</taxon>
        <taxon>BOP clade</taxon>
        <taxon>Oryzoideae</taxon>
        <taxon>Oryzeae</taxon>
        <taxon>Oryzinae</taxon>
        <taxon>Leersia</taxon>
    </lineage>
</organism>
<reference evidence="9 10" key="1">
    <citation type="submission" date="2012-08" db="EMBL/GenBank/DDBJ databases">
        <title>Oryza genome evolution.</title>
        <authorList>
            <person name="Wing R.A."/>
        </authorList>
    </citation>
    <scope>NUCLEOTIDE SEQUENCE</scope>
</reference>
<feature type="compositionally biased region" description="Basic residues" evidence="8">
    <location>
        <begin position="566"/>
        <end position="582"/>
    </location>
</feature>
<dbReference type="Proteomes" id="UP000032180">
    <property type="component" value="Chromosome 12"/>
</dbReference>
<evidence type="ECO:0000256" key="5">
    <source>
        <dbReference type="ARBA" id="ARBA00022989"/>
    </source>
</evidence>
<evidence type="ECO:0000256" key="4">
    <source>
        <dbReference type="ARBA" id="ARBA00022692"/>
    </source>
</evidence>
<dbReference type="PANTHER" id="PTHR42893:SF23">
    <property type="entry name" value="PROTEIN DETOXIFICATION"/>
    <property type="match status" value="1"/>
</dbReference>
<dbReference type="CDD" id="cd13136">
    <property type="entry name" value="MATE_DinF_like"/>
    <property type="match status" value="1"/>
</dbReference>
<keyword evidence="6 7" id="KW-0472">Membrane</keyword>
<keyword evidence="5 7" id="KW-1133">Transmembrane helix</keyword>
<dbReference type="AlphaFoldDB" id="A0A0D9XW12"/>
<dbReference type="STRING" id="77586.A0A0D9XW12"/>
<evidence type="ECO:0000256" key="6">
    <source>
        <dbReference type="ARBA" id="ARBA00023136"/>
    </source>
</evidence>
<evidence type="ECO:0000256" key="1">
    <source>
        <dbReference type="ARBA" id="ARBA00004141"/>
    </source>
</evidence>
<dbReference type="Gene3D" id="3.30.429.10">
    <property type="entry name" value="Macrophage Migration Inhibitory Factor"/>
    <property type="match status" value="1"/>
</dbReference>
<dbReference type="InterPro" id="IPR001398">
    <property type="entry name" value="Macrophage_inhib_fac"/>
</dbReference>
<dbReference type="FunFam" id="3.30.429.10:FF:000004">
    <property type="entry name" value="Tautomerase/MIF superfamily protein"/>
    <property type="match status" value="1"/>
</dbReference>
<comment type="subcellular location">
    <subcellularLocation>
        <location evidence="1">Membrane</location>
        <topology evidence="1">Multi-pass membrane protein</topology>
    </subcellularLocation>
</comment>
<dbReference type="InterPro" id="IPR014347">
    <property type="entry name" value="Tautomerase/MIF_sf"/>
</dbReference>